<dbReference type="PANTHER" id="PTHR43630">
    <property type="entry name" value="POLY-BETA-1,6-N-ACETYL-D-GLUCOSAMINE SYNTHASE"/>
    <property type="match status" value="1"/>
</dbReference>
<dbReference type="PANTHER" id="PTHR43630:SF1">
    <property type="entry name" value="POLY-BETA-1,6-N-ACETYL-D-GLUCOSAMINE SYNTHASE"/>
    <property type="match status" value="1"/>
</dbReference>
<dbReference type="Gene3D" id="3.90.550.10">
    <property type="entry name" value="Spore Coat Polysaccharide Biosynthesis Protein SpsA, Chain A"/>
    <property type="match status" value="1"/>
</dbReference>
<dbReference type="SUPFAM" id="SSF53448">
    <property type="entry name" value="Nucleotide-diphospho-sugar transferases"/>
    <property type="match status" value="1"/>
</dbReference>
<reference evidence="5 6" key="1">
    <citation type="journal article" date="2013" name="Genome Announc.">
        <title>Draft Genome Sequence of Cesiribacter andamanensis Strain AMV16T, Isolated from a Soil Sample from a Mud Volcano in the Andaman Islands, India.</title>
        <authorList>
            <person name="Shivaji S."/>
            <person name="Ara S."/>
            <person name="Begum Z."/>
            <person name="Srinivas T.N."/>
            <person name="Singh A."/>
            <person name="Kumar Pinnaka A."/>
        </authorList>
    </citation>
    <scope>NUCLEOTIDE SEQUENCE [LARGE SCALE GENOMIC DNA]</scope>
    <source>
        <strain evidence="5 6">AMV16</strain>
    </source>
</reference>
<protein>
    <submittedName>
        <fullName evidence="5">N-glycosyltransferase</fullName>
    </submittedName>
</protein>
<keyword evidence="6" id="KW-1185">Reference proteome</keyword>
<evidence type="ECO:0000256" key="1">
    <source>
        <dbReference type="ARBA" id="ARBA00006739"/>
    </source>
</evidence>
<dbReference type="InterPro" id="IPR029044">
    <property type="entry name" value="Nucleotide-diphossugar_trans"/>
</dbReference>
<keyword evidence="4" id="KW-0812">Transmembrane</keyword>
<dbReference type="OrthoDB" id="1523666at2"/>
<dbReference type="STRING" id="1279009.ADICEAN_01837"/>
<sequence>MLVLKILEYSLFFYLLAFGLYIFFPALAGRLRTSVTRTSSADRYKICILIPSYKEDAVIFHTAQDALRQTYNSNMYDVCVIADSLQPETLERLRSLPIQVLEVSFEKSTKVKALNTAFASLKGPYDIGVILDADNVMEPDFLRKVAAEFEQGETVVQGCRTAKNMNTSFAVLDAASERVNNHIFRRGFNAIGFSAPIIGSGVAFDYQLMTNALSSNKAVGGFDKMLSVDLIRHRHFIKYLPNALVYDEKVDNAGTFKTQRRRWVSSQFTNLRMYFAQGFRQLFKGNLDYFNLAVMNNLMLPRILLLGLVFACFAAALLLAQWSFVGVLGWTLCMLLYTSAILLSLGNLLFDSRFIKALATAPKIFFIMFGLLFKLKNADSRFIHTPHTHTQVQN</sequence>
<evidence type="ECO:0000256" key="4">
    <source>
        <dbReference type="SAM" id="Phobius"/>
    </source>
</evidence>
<evidence type="ECO:0000313" key="5">
    <source>
        <dbReference type="EMBL" id="EMR03043.1"/>
    </source>
</evidence>
<dbReference type="eggNOG" id="COG1215">
    <property type="taxonomic scope" value="Bacteria"/>
</dbReference>
<dbReference type="Proteomes" id="UP000011910">
    <property type="component" value="Unassembled WGS sequence"/>
</dbReference>
<dbReference type="CDD" id="cd06423">
    <property type="entry name" value="CESA_like"/>
    <property type="match status" value="1"/>
</dbReference>
<proteinExistence type="inferred from homology"/>
<dbReference type="Pfam" id="PF13641">
    <property type="entry name" value="Glyco_tranf_2_3"/>
    <property type="match status" value="1"/>
</dbReference>
<evidence type="ECO:0000256" key="2">
    <source>
        <dbReference type="ARBA" id="ARBA00022676"/>
    </source>
</evidence>
<keyword evidence="3 5" id="KW-0808">Transferase</keyword>
<keyword evidence="4" id="KW-1133">Transmembrane helix</keyword>
<feature type="transmembrane region" description="Helical" evidence="4">
    <location>
        <begin position="303"/>
        <end position="322"/>
    </location>
</feature>
<keyword evidence="2" id="KW-0328">Glycosyltransferase</keyword>
<organism evidence="5 6">
    <name type="scientific">Cesiribacter andamanensis AMV16</name>
    <dbReference type="NCBI Taxonomy" id="1279009"/>
    <lineage>
        <taxon>Bacteria</taxon>
        <taxon>Pseudomonadati</taxon>
        <taxon>Bacteroidota</taxon>
        <taxon>Cytophagia</taxon>
        <taxon>Cytophagales</taxon>
        <taxon>Cesiribacteraceae</taxon>
        <taxon>Cesiribacter</taxon>
    </lineage>
</organism>
<keyword evidence="4" id="KW-0472">Membrane</keyword>
<comment type="similarity">
    <text evidence="1">Belongs to the glycosyltransferase 2 family.</text>
</comment>
<feature type="transmembrane region" description="Helical" evidence="4">
    <location>
        <begin position="357"/>
        <end position="375"/>
    </location>
</feature>
<dbReference type="EMBL" id="AODQ01000037">
    <property type="protein sequence ID" value="EMR03043.1"/>
    <property type="molecule type" value="Genomic_DNA"/>
</dbReference>
<dbReference type="AlphaFoldDB" id="M7N2Y5"/>
<evidence type="ECO:0000313" key="6">
    <source>
        <dbReference type="Proteomes" id="UP000011910"/>
    </source>
</evidence>
<comment type="caution">
    <text evidence="5">The sequence shown here is derived from an EMBL/GenBank/DDBJ whole genome shotgun (WGS) entry which is preliminary data.</text>
</comment>
<gene>
    <name evidence="5" type="ORF">ADICEAN_01837</name>
</gene>
<dbReference type="GO" id="GO:0016757">
    <property type="term" value="F:glycosyltransferase activity"/>
    <property type="evidence" value="ECO:0007669"/>
    <property type="project" value="UniProtKB-KW"/>
</dbReference>
<name>M7N2Y5_9BACT</name>
<evidence type="ECO:0000256" key="3">
    <source>
        <dbReference type="ARBA" id="ARBA00022679"/>
    </source>
</evidence>
<dbReference type="RefSeq" id="WP_009195233.1">
    <property type="nucleotide sequence ID" value="NZ_AODQ01000037.1"/>
</dbReference>
<feature type="transmembrane region" description="Helical" evidence="4">
    <location>
        <begin position="328"/>
        <end position="350"/>
    </location>
</feature>
<feature type="transmembrane region" description="Helical" evidence="4">
    <location>
        <begin position="6"/>
        <end position="28"/>
    </location>
</feature>
<accession>M7N2Y5</accession>